<evidence type="ECO:0000313" key="1">
    <source>
        <dbReference type="EMBL" id="KAJ3495476.1"/>
    </source>
</evidence>
<name>A0ACC1R029_9HYPO</name>
<reference evidence="1" key="1">
    <citation type="submission" date="2022-07" db="EMBL/GenBank/DDBJ databases">
        <title>Genome Sequence of Lecanicillium saksenae.</title>
        <authorList>
            <person name="Buettner E."/>
        </authorList>
    </citation>
    <scope>NUCLEOTIDE SEQUENCE</scope>
    <source>
        <strain evidence="1">VT-O1</strain>
    </source>
</reference>
<dbReference type="Proteomes" id="UP001148737">
    <property type="component" value="Unassembled WGS sequence"/>
</dbReference>
<proteinExistence type="predicted"/>
<sequence length="134" mass="13899">MATTTTSTSTTTLRARKSFGRALRRPIAASASTPDLNAAFTAHSRLSAALSRKTSLAALNASTLASIPDVSETYAIDSVFNDSNMIPATPGRPGALVDDVVVGDTVEGKKGQFVGIELNREFAARGKNNGDVDG</sequence>
<evidence type="ECO:0000313" key="2">
    <source>
        <dbReference type="Proteomes" id="UP001148737"/>
    </source>
</evidence>
<accession>A0ACC1R029</accession>
<dbReference type="EMBL" id="JANAKD010000276">
    <property type="protein sequence ID" value="KAJ3495476.1"/>
    <property type="molecule type" value="Genomic_DNA"/>
</dbReference>
<keyword evidence="2" id="KW-1185">Reference proteome</keyword>
<gene>
    <name evidence="1" type="ORF">NLG97_g3366</name>
</gene>
<protein>
    <submittedName>
        <fullName evidence="1">Uncharacterized protein</fullName>
    </submittedName>
</protein>
<comment type="caution">
    <text evidence="1">The sequence shown here is derived from an EMBL/GenBank/DDBJ whole genome shotgun (WGS) entry which is preliminary data.</text>
</comment>
<organism evidence="1 2">
    <name type="scientific">Lecanicillium saksenae</name>
    <dbReference type="NCBI Taxonomy" id="468837"/>
    <lineage>
        <taxon>Eukaryota</taxon>
        <taxon>Fungi</taxon>
        <taxon>Dikarya</taxon>
        <taxon>Ascomycota</taxon>
        <taxon>Pezizomycotina</taxon>
        <taxon>Sordariomycetes</taxon>
        <taxon>Hypocreomycetidae</taxon>
        <taxon>Hypocreales</taxon>
        <taxon>Cordycipitaceae</taxon>
        <taxon>Lecanicillium</taxon>
    </lineage>
</organism>